<keyword evidence="1" id="KW-1133">Transmembrane helix</keyword>
<sequence length="245" mass="27281">MQVIEIFLNKLLIFKVIYLTIYGNGLKLVMMFSSSVSIFPIRLSPRELLEISQEISRNYAPAASVNTPRLTAGIRLSPPEILEISEEISRQYRPKIFTDTPNLVLLPVDPEHLYAYWQPGRARIASASPDDCREIVLRIYPQPDESTRTIKSWFDVVIDNSRKQQKVFLPRQGKASAYSAAIGERCADDCLEVLATAGPVQVPGLSRGPYQSGKVAIFPEPMLQALAASQESSHYPSKNTSGQGK</sequence>
<accession>A0A8S0XGC5</accession>
<reference evidence="2 3" key="1">
    <citation type="submission" date="2020-02" db="EMBL/GenBank/DDBJ databases">
        <authorList>
            <person name="Hogendoorn C."/>
        </authorList>
    </citation>
    <scope>NUCLEOTIDE SEQUENCE [LARGE SCALE GENOMIC DNA]</scope>
    <source>
        <strain evidence="2">METHB21</strain>
    </source>
</reference>
<comment type="caution">
    <text evidence="2">The sequence shown here is derived from an EMBL/GenBank/DDBJ whole genome shotgun (WGS) entry which is preliminary data.</text>
</comment>
<dbReference type="InterPro" id="IPR032585">
    <property type="entry name" value="DUF4912"/>
</dbReference>
<keyword evidence="3" id="KW-1185">Reference proteome</keyword>
<protein>
    <submittedName>
        <fullName evidence="2">Uncharacterized protein</fullName>
    </submittedName>
</protein>
<gene>
    <name evidence="2" type="ORF">METHB2_30121</name>
</gene>
<evidence type="ECO:0000313" key="2">
    <source>
        <dbReference type="EMBL" id="CAA9890917.1"/>
    </source>
</evidence>
<name>A0A8S0XGC5_9GAMM</name>
<evidence type="ECO:0000313" key="3">
    <source>
        <dbReference type="Proteomes" id="UP000494216"/>
    </source>
</evidence>
<feature type="transmembrane region" description="Helical" evidence="1">
    <location>
        <begin position="12"/>
        <end position="32"/>
    </location>
</feature>
<evidence type="ECO:0000256" key="1">
    <source>
        <dbReference type="SAM" id="Phobius"/>
    </source>
</evidence>
<dbReference type="Pfam" id="PF16258">
    <property type="entry name" value="DUF4912"/>
    <property type="match status" value="1"/>
</dbReference>
<keyword evidence="1" id="KW-0812">Transmembrane</keyword>
<dbReference type="Proteomes" id="UP000494216">
    <property type="component" value="Unassembled WGS sequence"/>
</dbReference>
<dbReference type="EMBL" id="CADCXN010000058">
    <property type="protein sequence ID" value="CAA9890917.1"/>
    <property type="molecule type" value="Genomic_DNA"/>
</dbReference>
<dbReference type="AlphaFoldDB" id="A0A8S0XGC5"/>
<keyword evidence="1" id="KW-0472">Membrane</keyword>
<organism evidence="2 3">
    <name type="scientific">Candidatus Methylobacter favarea</name>
    <dbReference type="NCBI Taxonomy" id="2707345"/>
    <lineage>
        <taxon>Bacteria</taxon>
        <taxon>Pseudomonadati</taxon>
        <taxon>Pseudomonadota</taxon>
        <taxon>Gammaproteobacteria</taxon>
        <taxon>Methylococcales</taxon>
        <taxon>Methylococcaceae</taxon>
        <taxon>Methylobacter</taxon>
    </lineage>
</organism>
<proteinExistence type="predicted"/>